<evidence type="ECO:0000313" key="2">
    <source>
        <dbReference type="EMBL" id="KZP18846.1"/>
    </source>
</evidence>
<dbReference type="GO" id="GO:0003676">
    <property type="term" value="F:nucleic acid binding"/>
    <property type="evidence" value="ECO:0007669"/>
    <property type="project" value="InterPro"/>
</dbReference>
<reference evidence="2 3" key="1">
    <citation type="journal article" date="2016" name="Mol. Biol. Evol.">
        <title>Comparative Genomics of Early-Diverging Mushroom-Forming Fungi Provides Insights into the Origins of Lignocellulose Decay Capabilities.</title>
        <authorList>
            <person name="Nagy L.G."/>
            <person name="Riley R."/>
            <person name="Tritt A."/>
            <person name="Adam C."/>
            <person name="Daum C."/>
            <person name="Floudas D."/>
            <person name="Sun H."/>
            <person name="Yadav J.S."/>
            <person name="Pangilinan J."/>
            <person name="Larsson K.H."/>
            <person name="Matsuura K."/>
            <person name="Barry K."/>
            <person name="Labutti K."/>
            <person name="Kuo R."/>
            <person name="Ohm R.A."/>
            <person name="Bhattacharya S.S."/>
            <person name="Shirouzu T."/>
            <person name="Yoshinaga Y."/>
            <person name="Martin F.M."/>
            <person name="Grigoriev I.V."/>
            <person name="Hibbett D.S."/>
        </authorList>
    </citation>
    <scope>NUCLEOTIDE SEQUENCE [LARGE SCALE GENOMIC DNA]</scope>
    <source>
        <strain evidence="2 3">CBS 109695</strain>
    </source>
</reference>
<evidence type="ECO:0000313" key="3">
    <source>
        <dbReference type="Proteomes" id="UP000076532"/>
    </source>
</evidence>
<organism evidence="2 3">
    <name type="scientific">Athelia psychrophila</name>
    <dbReference type="NCBI Taxonomy" id="1759441"/>
    <lineage>
        <taxon>Eukaryota</taxon>
        <taxon>Fungi</taxon>
        <taxon>Dikarya</taxon>
        <taxon>Basidiomycota</taxon>
        <taxon>Agaricomycotina</taxon>
        <taxon>Agaricomycetes</taxon>
        <taxon>Agaricomycetidae</taxon>
        <taxon>Atheliales</taxon>
        <taxon>Atheliaceae</taxon>
        <taxon>Athelia</taxon>
    </lineage>
</organism>
<dbReference type="GO" id="GO:0005524">
    <property type="term" value="F:ATP binding"/>
    <property type="evidence" value="ECO:0007669"/>
    <property type="project" value="InterPro"/>
</dbReference>
<dbReference type="Pfam" id="PF00270">
    <property type="entry name" value="DEAD"/>
    <property type="match status" value="1"/>
</dbReference>
<dbReference type="Proteomes" id="UP000076532">
    <property type="component" value="Unassembled WGS sequence"/>
</dbReference>
<keyword evidence="3" id="KW-1185">Reference proteome</keyword>
<dbReference type="InterPro" id="IPR011545">
    <property type="entry name" value="DEAD/DEAH_box_helicase_dom"/>
</dbReference>
<accession>A0A166HGR2</accession>
<protein>
    <recommendedName>
        <fullName evidence="1">DEAD/DEAH-box helicase domain-containing protein</fullName>
    </recommendedName>
</protein>
<dbReference type="OrthoDB" id="10261556at2759"/>
<dbReference type="EMBL" id="KV417569">
    <property type="protein sequence ID" value="KZP18846.1"/>
    <property type="molecule type" value="Genomic_DNA"/>
</dbReference>
<dbReference type="SUPFAM" id="SSF52540">
    <property type="entry name" value="P-loop containing nucleoside triphosphate hydrolases"/>
    <property type="match status" value="1"/>
</dbReference>
<sequence>MHERTRAKLGYEPCLWQLRVVEALLKRDEDVVCIAETGGGKTLTFMLPLEFCQDGIMIIITPLNLLGNQHSHARAF</sequence>
<evidence type="ECO:0000259" key="1">
    <source>
        <dbReference type="Pfam" id="PF00270"/>
    </source>
</evidence>
<dbReference type="AlphaFoldDB" id="A0A166HGR2"/>
<proteinExistence type="predicted"/>
<gene>
    <name evidence="2" type="ORF">FIBSPDRAFT_744888</name>
</gene>
<dbReference type="Gene3D" id="3.40.50.300">
    <property type="entry name" value="P-loop containing nucleotide triphosphate hydrolases"/>
    <property type="match status" value="1"/>
</dbReference>
<feature type="domain" description="DEAD/DEAH-box helicase" evidence="1">
    <location>
        <begin position="17"/>
        <end position="71"/>
    </location>
</feature>
<name>A0A166HGR2_9AGAM</name>
<dbReference type="InterPro" id="IPR027417">
    <property type="entry name" value="P-loop_NTPase"/>
</dbReference>